<dbReference type="InterPro" id="IPR017441">
    <property type="entry name" value="Protein_kinase_ATP_BS"/>
</dbReference>
<evidence type="ECO:0000256" key="10">
    <source>
        <dbReference type="ARBA" id="ARBA00022840"/>
    </source>
</evidence>
<dbReference type="Pfam" id="PF00069">
    <property type="entry name" value="Pkinase"/>
    <property type="match status" value="1"/>
</dbReference>
<keyword evidence="14" id="KW-0325">Glycoprotein</keyword>
<gene>
    <name evidence="19" type="ORF">M8C21_012257</name>
</gene>
<dbReference type="PROSITE" id="PS00107">
    <property type="entry name" value="PROTEIN_KINASE_ATP"/>
    <property type="match status" value="1"/>
</dbReference>
<dbReference type="FunFam" id="1.10.510.10:FF:000240">
    <property type="entry name" value="Lectin-domain containing receptor kinase A4.3"/>
    <property type="match status" value="1"/>
</dbReference>
<evidence type="ECO:0000313" key="19">
    <source>
        <dbReference type="EMBL" id="KAI7748501.1"/>
    </source>
</evidence>
<keyword evidence="9" id="KW-0418">Kinase</keyword>
<dbReference type="GO" id="GO:0004674">
    <property type="term" value="F:protein serine/threonine kinase activity"/>
    <property type="evidence" value="ECO:0007669"/>
    <property type="project" value="UniProtKB-KW"/>
</dbReference>
<dbReference type="InterPro" id="IPR052059">
    <property type="entry name" value="CR_Ser/Thr_kinase"/>
</dbReference>
<keyword evidence="8 15" id="KW-0547">Nucleotide-binding</keyword>
<proteinExistence type="inferred from homology"/>
<comment type="similarity">
    <text evidence="2">In the N-terminal section; belongs to the leguminous lectin family.</text>
</comment>
<evidence type="ECO:0000256" key="7">
    <source>
        <dbReference type="ARBA" id="ARBA00022729"/>
    </source>
</evidence>
<dbReference type="InterPro" id="IPR000719">
    <property type="entry name" value="Prot_kinase_dom"/>
</dbReference>
<dbReference type="Proteomes" id="UP001206925">
    <property type="component" value="Unassembled WGS sequence"/>
</dbReference>
<organism evidence="19 20">
    <name type="scientific">Ambrosia artemisiifolia</name>
    <name type="common">Common ragweed</name>
    <dbReference type="NCBI Taxonomy" id="4212"/>
    <lineage>
        <taxon>Eukaryota</taxon>
        <taxon>Viridiplantae</taxon>
        <taxon>Streptophyta</taxon>
        <taxon>Embryophyta</taxon>
        <taxon>Tracheophyta</taxon>
        <taxon>Spermatophyta</taxon>
        <taxon>Magnoliopsida</taxon>
        <taxon>eudicotyledons</taxon>
        <taxon>Gunneridae</taxon>
        <taxon>Pentapetalae</taxon>
        <taxon>asterids</taxon>
        <taxon>campanulids</taxon>
        <taxon>Asterales</taxon>
        <taxon>Asteraceae</taxon>
        <taxon>Asteroideae</taxon>
        <taxon>Heliantheae alliance</taxon>
        <taxon>Heliantheae</taxon>
        <taxon>Ambrosia</taxon>
    </lineage>
</organism>
<evidence type="ECO:0000256" key="1">
    <source>
        <dbReference type="ARBA" id="ARBA00004251"/>
    </source>
</evidence>
<keyword evidence="5" id="KW-0808">Transferase</keyword>
<sequence length="382" mass="42909">MGSSTFIAILAAIASFFIITLLFAITYFICHITRKNRQNRRVAESRPRTRAVRGRDASTSVVSVSESQLFDPSLNKIEMVDLVNATRNFSPDLIVGDGSFGYVYKARLASGATVAVKKLGPDAFQGYREFKAEMETLGNIRHENIVTFLGYCATGSDRILIYEFIEKGSLDQWLYDTSSIGVATSARLPLSWRTRVNIIKGVAKGLEYMHNLDKPIVHRDIKASNVLLDAEFEAHIADFGLARTIQESHSHVSTQVAGTMGYMPPEYFHGVTAASVMGDVYSFGILMLEVATARRPNLRIKDNDGKEIRFDEWAMRMVSQNQEMKFLDVRILKDNLNEKEVLEFFNIATFCICETPKSRPSMEEVVKLLDQILDETTLSDSI</sequence>
<keyword evidence="7" id="KW-0732">Signal</keyword>
<dbReference type="CDD" id="cd14066">
    <property type="entry name" value="STKc_IRAK"/>
    <property type="match status" value="1"/>
</dbReference>
<dbReference type="Gene3D" id="3.30.200.20">
    <property type="entry name" value="Phosphorylase Kinase, domain 1"/>
    <property type="match status" value="1"/>
</dbReference>
<keyword evidence="13" id="KW-0675">Receptor</keyword>
<evidence type="ECO:0000256" key="14">
    <source>
        <dbReference type="ARBA" id="ARBA00023180"/>
    </source>
</evidence>
<evidence type="ECO:0000256" key="5">
    <source>
        <dbReference type="ARBA" id="ARBA00022679"/>
    </source>
</evidence>
<evidence type="ECO:0000256" key="3">
    <source>
        <dbReference type="ARBA" id="ARBA00010217"/>
    </source>
</evidence>
<dbReference type="Gene3D" id="1.10.510.10">
    <property type="entry name" value="Transferase(Phosphotransferase) domain 1"/>
    <property type="match status" value="1"/>
</dbReference>
<evidence type="ECO:0000256" key="13">
    <source>
        <dbReference type="ARBA" id="ARBA00023170"/>
    </source>
</evidence>
<comment type="subcellular location">
    <subcellularLocation>
        <location evidence="1">Cell membrane</location>
        <topology evidence="1">Single-pass type I membrane protein</topology>
    </subcellularLocation>
</comment>
<feature type="domain" description="Protein kinase" evidence="18">
    <location>
        <begin position="89"/>
        <end position="373"/>
    </location>
</feature>
<keyword evidence="12 17" id="KW-0472">Membrane</keyword>
<evidence type="ECO:0000256" key="17">
    <source>
        <dbReference type="SAM" id="Phobius"/>
    </source>
</evidence>
<dbReference type="GO" id="GO:0005886">
    <property type="term" value="C:plasma membrane"/>
    <property type="evidence" value="ECO:0007669"/>
    <property type="project" value="UniProtKB-SubCell"/>
</dbReference>
<keyword evidence="16" id="KW-0723">Serine/threonine-protein kinase</keyword>
<accession>A0AAD5CUG4</accession>
<dbReference type="InterPro" id="IPR008271">
    <property type="entry name" value="Ser/Thr_kinase_AS"/>
</dbReference>
<keyword evidence="4" id="KW-1003">Cell membrane</keyword>
<dbReference type="GO" id="GO:0005524">
    <property type="term" value="F:ATP binding"/>
    <property type="evidence" value="ECO:0007669"/>
    <property type="project" value="UniProtKB-UniRule"/>
</dbReference>
<evidence type="ECO:0000256" key="16">
    <source>
        <dbReference type="RuleBase" id="RU000304"/>
    </source>
</evidence>
<keyword evidence="11 17" id="KW-1133">Transmembrane helix</keyword>
<keyword evidence="20" id="KW-1185">Reference proteome</keyword>
<dbReference type="FunFam" id="3.30.200.20:FF:000745">
    <property type="entry name" value="Phytosulfokine receptor 2"/>
    <property type="match status" value="1"/>
</dbReference>
<dbReference type="PROSITE" id="PS50011">
    <property type="entry name" value="PROTEIN_KINASE_DOM"/>
    <property type="match status" value="1"/>
</dbReference>
<feature type="transmembrane region" description="Helical" evidence="17">
    <location>
        <begin position="6"/>
        <end position="30"/>
    </location>
</feature>
<reference evidence="19" key="1">
    <citation type="submission" date="2022-06" db="EMBL/GenBank/DDBJ databases">
        <title>Uncovering the hologenomic basis of an extraordinary plant invasion.</title>
        <authorList>
            <person name="Bieker V.C."/>
            <person name="Martin M.D."/>
            <person name="Gilbert T."/>
            <person name="Hodgins K."/>
            <person name="Battlay P."/>
            <person name="Petersen B."/>
            <person name="Wilson J."/>
        </authorList>
    </citation>
    <scope>NUCLEOTIDE SEQUENCE</scope>
    <source>
        <strain evidence="19">AA19_3_7</strain>
        <tissue evidence="19">Leaf</tissue>
    </source>
</reference>
<dbReference type="InterPro" id="IPR011009">
    <property type="entry name" value="Kinase-like_dom_sf"/>
</dbReference>
<evidence type="ECO:0000256" key="4">
    <source>
        <dbReference type="ARBA" id="ARBA00022475"/>
    </source>
</evidence>
<name>A0AAD5CUG4_AMBAR</name>
<keyword evidence="10 15" id="KW-0067">ATP-binding</keyword>
<evidence type="ECO:0000256" key="15">
    <source>
        <dbReference type="PROSITE-ProRule" id="PRU10141"/>
    </source>
</evidence>
<keyword evidence="6 17" id="KW-0812">Transmembrane</keyword>
<comment type="similarity">
    <text evidence="16">Belongs to the protein kinase superfamily.</text>
</comment>
<feature type="binding site" evidence="15">
    <location>
        <position position="118"/>
    </location>
    <ligand>
        <name>ATP</name>
        <dbReference type="ChEBI" id="CHEBI:30616"/>
    </ligand>
</feature>
<evidence type="ECO:0000313" key="20">
    <source>
        <dbReference type="Proteomes" id="UP001206925"/>
    </source>
</evidence>
<protein>
    <recommendedName>
        <fullName evidence="18">Protein kinase domain-containing protein</fullName>
    </recommendedName>
</protein>
<dbReference type="AlphaFoldDB" id="A0AAD5CUG4"/>
<evidence type="ECO:0000256" key="2">
    <source>
        <dbReference type="ARBA" id="ARBA00008536"/>
    </source>
</evidence>
<evidence type="ECO:0000256" key="6">
    <source>
        <dbReference type="ARBA" id="ARBA00022692"/>
    </source>
</evidence>
<comment type="caution">
    <text evidence="19">The sequence shown here is derived from an EMBL/GenBank/DDBJ whole genome shotgun (WGS) entry which is preliminary data.</text>
</comment>
<evidence type="ECO:0000256" key="12">
    <source>
        <dbReference type="ARBA" id="ARBA00023136"/>
    </source>
</evidence>
<dbReference type="PROSITE" id="PS00108">
    <property type="entry name" value="PROTEIN_KINASE_ST"/>
    <property type="match status" value="1"/>
</dbReference>
<dbReference type="GO" id="GO:0002229">
    <property type="term" value="P:defense response to oomycetes"/>
    <property type="evidence" value="ECO:0007669"/>
    <property type="project" value="UniProtKB-ARBA"/>
</dbReference>
<comment type="similarity">
    <text evidence="3">In the C-terminal section; belongs to the protein kinase superfamily. Ser/Thr protein kinase family.</text>
</comment>
<evidence type="ECO:0000256" key="9">
    <source>
        <dbReference type="ARBA" id="ARBA00022777"/>
    </source>
</evidence>
<evidence type="ECO:0000259" key="18">
    <source>
        <dbReference type="PROSITE" id="PS50011"/>
    </source>
</evidence>
<dbReference type="SUPFAM" id="SSF56112">
    <property type="entry name" value="Protein kinase-like (PK-like)"/>
    <property type="match status" value="1"/>
</dbReference>
<dbReference type="PANTHER" id="PTHR47973">
    <property type="entry name" value="CYSTEINE-RICH RECEPTOR-LIKE PROTEIN KINASE 3"/>
    <property type="match status" value="1"/>
</dbReference>
<evidence type="ECO:0000256" key="11">
    <source>
        <dbReference type="ARBA" id="ARBA00022989"/>
    </source>
</evidence>
<evidence type="ECO:0000256" key="8">
    <source>
        <dbReference type="ARBA" id="ARBA00022741"/>
    </source>
</evidence>
<dbReference type="SMART" id="SM00220">
    <property type="entry name" value="S_TKc"/>
    <property type="match status" value="1"/>
</dbReference>
<dbReference type="EMBL" id="JAMZMK010006516">
    <property type="protein sequence ID" value="KAI7748501.1"/>
    <property type="molecule type" value="Genomic_DNA"/>
</dbReference>